<sequence>MIAGGLAEPLRRAIPAVGSVFGKPASLGLRRLLLQNLRGRSLAGHRTGHFDGTIVLFRAGEQHIAGLPHDLGWSAHCAEVRGVELRGGHNSLFRTENLAENAALIRSAIARPLSAGS</sequence>
<dbReference type="Gene3D" id="3.40.50.1820">
    <property type="entry name" value="alpha/beta hydrolase"/>
    <property type="match status" value="1"/>
</dbReference>
<dbReference type="EMBL" id="CP060780">
    <property type="protein sequence ID" value="QNP43238.1"/>
    <property type="molecule type" value="Genomic_DNA"/>
</dbReference>
<reference evidence="1 2" key="1">
    <citation type="submission" date="2020-08" db="EMBL/GenBank/DDBJ databases">
        <title>Genome sequence of Sphingomonas daechungensis KACC 18115T.</title>
        <authorList>
            <person name="Hyun D.-W."/>
            <person name="Bae J.-W."/>
        </authorList>
    </citation>
    <scope>NUCLEOTIDE SEQUENCE [LARGE SCALE GENOMIC DNA]</scope>
    <source>
        <strain evidence="1 2">KACC 18115</strain>
    </source>
</reference>
<organism evidence="1 2">
    <name type="scientific">Sphingomonas daechungensis</name>
    <dbReference type="NCBI Taxonomy" id="1176646"/>
    <lineage>
        <taxon>Bacteria</taxon>
        <taxon>Pseudomonadati</taxon>
        <taxon>Pseudomonadota</taxon>
        <taxon>Alphaproteobacteria</taxon>
        <taxon>Sphingomonadales</taxon>
        <taxon>Sphingomonadaceae</taxon>
        <taxon>Sphingomonas</taxon>
    </lineage>
</organism>
<proteinExistence type="predicted"/>
<gene>
    <name evidence="1" type="ORF">H9L15_15180</name>
</gene>
<dbReference type="SUPFAM" id="SSF53474">
    <property type="entry name" value="alpha/beta-Hydrolases"/>
    <property type="match status" value="1"/>
</dbReference>
<name>A0ABX6T3E8_9SPHN</name>
<dbReference type="Proteomes" id="UP000516134">
    <property type="component" value="Chromosome"/>
</dbReference>
<evidence type="ECO:0008006" key="3">
    <source>
        <dbReference type="Google" id="ProtNLM"/>
    </source>
</evidence>
<dbReference type="InterPro" id="IPR029058">
    <property type="entry name" value="AB_hydrolase_fold"/>
</dbReference>
<keyword evidence="2" id="KW-1185">Reference proteome</keyword>
<accession>A0ABX6T3E8</accession>
<evidence type="ECO:0000313" key="1">
    <source>
        <dbReference type="EMBL" id="QNP43238.1"/>
    </source>
</evidence>
<dbReference type="RefSeq" id="WP_187714668.1">
    <property type="nucleotide sequence ID" value="NZ_CP060780.1"/>
</dbReference>
<protein>
    <recommendedName>
        <fullName evidence="3">Alpha/beta hydrolase</fullName>
    </recommendedName>
</protein>
<evidence type="ECO:0000313" key="2">
    <source>
        <dbReference type="Proteomes" id="UP000516134"/>
    </source>
</evidence>